<proteinExistence type="predicted"/>
<feature type="transmembrane region" description="Helical" evidence="6">
    <location>
        <begin position="261"/>
        <end position="284"/>
    </location>
</feature>
<feature type="transmembrane region" description="Helical" evidence="6">
    <location>
        <begin position="154"/>
        <end position="177"/>
    </location>
</feature>
<gene>
    <name evidence="7" type="ORF">H4684_003050</name>
</gene>
<evidence type="ECO:0000256" key="3">
    <source>
        <dbReference type="ARBA" id="ARBA00022692"/>
    </source>
</evidence>
<keyword evidence="5 6" id="KW-0472">Membrane</keyword>
<evidence type="ECO:0000256" key="2">
    <source>
        <dbReference type="ARBA" id="ARBA00022475"/>
    </source>
</evidence>
<dbReference type="InterPro" id="IPR002797">
    <property type="entry name" value="Polysacc_synth"/>
</dbReference>
<feature type="transmembrane region" description="Helical" evidence="6">
    <location>
        <begin position="461"/>
        <end position="483"/>
    </location>
</feature>
<feature type="transmembrane region" description="Helical" evidence="6">
    <location>
        <begin position="343"/>
        <end position="361"/>
    </location>
</feature>
<keyword evidence="4 6" id="KW-1133">Transmembrane helix</keyword>
<feature type="transmembrane region" description="Helical" evidence="6">
    <location>
        <begin position="87"/>
        <end position="109"/>
    </location>
</feature>
<keyword evidence="8" id="KW-1185">Reference proteome</keyword>
<feature type="transmembrane region" description="Helical" evidence="6">
    <location>
        <begin position="399"/>
        <end position="421"/>
    </location>
</feature>
<dbReference type="Pfam" id="PF01943">
    <property type="entry name" value="Polysacc_synt"/>
    <property type="match status" value="1"/>
</dbReference>
<protein>
    <submittedName>
        <fullName evidence="7">O-antigen/teichoic acid export membrane protein</fullName>
    </submittedName>
</protein>
<keyword evidence="2" id="KW-1003">Cell membrane</keyword>
<dbReference type="Proteomes" id="UP000639010">
    <property type="component" value="Unassembled WGS sequence"/>
</dbReference>
<feature type="transmembrane region" description="Helical" evidence="6">
    <location>
        <begin position="7"/>
        <end position="28"/>
    </location>
</feature>
<evidence type="ECO:0000256" key="5">
    <source>
        <dbReference type="ARBA" id="ARBA00023136"/>
    </source>
</evidence>
<organism evidence="7 8">
    <name type="scientific">Desulfomicrobium macestii</name>
    <dbReference type="NCBI Taxonomy" id="90731"/>
    <lineage>
        <taxon>Bacteria</taxon>
        <taxon>Pseudomonadati</taxon>
        <taxon>Thermodesulfobacteriota</taxon>
        <taxon>Desulfovibrionia</taxon>
        <taxon>Desulfovibrionales</taxon>
        <taxon>Desulfomicrobiaceae</taxon>
        <taxon>Desulfomicrobium</taxon>
    </lineage>
</organism>
<feature type="transmembrane region" description="Helical" evidence="6">
    <location>
        <begin position="437"/>
        <end position="455"/>
    </location>
</feature>
<feature type="transmembrane region" description="Helical" evidence="6">
    <location>
        <begin position="34"/>
        <end position="53"/>
    </location>
</feature>
<feature type="transmembrane region" description="Helical" evidence="6">
    <location>
        <begin position="305"/>
        <end position="323"/>
    </location>
</feature>
<comment type="subcellular location">
    <subcellularLocation>
        <location evidence="1">Cell membrane</location>
        <topology evidence="1">Multi-pass membrane protein</topology>
    </subcellularLocation>
</comment>
<dbReference type="PANTHER" id="PTHR30250:SF26">
    <property type="entry name" value="PSMA PROTEIN"/>
    <property type="match status" value="1"/>
</dbReference>
<dbReference type="InterPro" id="IPR050833">
    <property type="entry name" value="Poly_Biosynth_Transport"/>
</dbReference>
<keyword evidence="3 6" id="KW-0812">Transmembrane</keyword>
<evidence type="ECO:0000313" key="7">
    <source>
        <dbReference type="EMBL" id="MBE1426385.1"/>
    </source>
</evidence>
<feature type="transmembrane region" description="Helical" evidence="6">
    <location>
        <begin position="183"/>
        <end position="202"/>
    </location>
</feature>
<feature type="transmembrane region" description="Helical" evidence="6">
    <location>
        <begin position="121"/>
        <end position="142"/>
    </location>
</feature>
<reference evidence="7 8" key="1">
    <citation type="submission" date="2020-10" db="EMBL/GenBank/DDBJ databases">
        <title>Genomic Encyclopedia of Type Strains, Phase IV (KMG-IV): sequencing the most valuable type-strain genomes for metagenomic binning, comparative biology and taxonomic classification.</title>
        <authorList>
            <person name="Goeker M."/>
        </authorList>
    </citation>
    <scope>NUCLEOTIDE SEQUENCE [LARGE SCALE GENOMIC DNA]</scope>
    <source>
        <strain evidence="7 8">DSM 4194</strain>
    </source>
</reference>
<dbReference type="EMBL" id="JADBGG010000025">
    <property type="protein sequence ID" value="MBE1426385.1"/>
    <property type="molecule type" value="Genomic_DNA"/>
</dbReference>
<dbReference type="RefSeq" id="WP_192624384.1">
    <property type="nucleotide sequence ID" value="NZ_JADBGG010000025.1"/>
</dbReference>
<name>A0ABR9H6Q2_9BACT</name>
<feature type="transmembrane region" description="Helical" evidence="6">
    <location>
        <begin position="373"/>
        <end position="393"/>
    </location>
</feature>
<accession>A0ABR9H6Q2</accession>
<feature type="transmembrane region" description="Helical" evidence="6">
    <location>
        <begin position="223"/>
        <end position="241"/>
    </location>
</feature>
<comment type="caution">
    <text evidence="7">The sequence shown here is derived from an EMBL/GenBank/DDBJ whole genome shotgun (WGS) entry which is preliminary data.</text>
</comment>
<evidence type="ECO:0000313" key="8">
    <source>
        <dbReference type="Proteomes" id="UP000639010"/>
    </source>
</evidence>
<evidence type="ECO:0000256" key="6">
    <source>
        <dbReference type="SAM" id="Phobius"/>
    </source>
</evidence>
<evidence type="ECO:0000256" key="4">
    <source>
        <dbReference type="ARBA" id="ARBA00022989"/>
    </source>
</evidence>
<dbReference type="PANTHER" id="PTHR30250">
    <property type="entry name" value="PST FAMILY PREDICTED COLANIC ACID TRANSPORTER"/>
    <property type="match status" value="1"/>
</dbReference>
<sequence length="509" mass="55425">MALKRNLVANYLGQGWAALMGLAFVPYYIKLLGIEAYGLIGLFAVLQAWLSLLDMGMTPTLGREMARFTAGTHSNESIRDLLRSIEIIAVVVAVLIAGGVALGSDWIATSWLKAEALPSEMVAQVFTIMGLVTALRFVEGVYRSAIVGLQRHVLFNVVNSVMATLRGLGALGILVWVSPTIGAFFLWQGGVSLVTLALLFATTYASIPEGERKGRFSLDALRCVWRFAGGMVGITILALLLTQVDKILLSKLLTLREFGHYTLAGAVAGALSMLIGPIFQAFYPRFCELQAHGDTLALADSYHKGAQLVSVIAGSAAIVLIYYAETFLLLWTQDAELSENVAVLLSLLIFGNLLNGLLGIPYQMQLAHGWLRLAIYVNSVAVLFIIPAILWVVPRYGALGAAWIWVALNAGYGLIAAQFLYRRIMKAEKWRWYKEDVLTPLLVATFAVGIVKILWPAPETLSAQVLVLAFASSLALGLSGLAANRVRQEVRSIVGSVLDKFNRKLMFFK</sequence>
<evidence type="ECO:0000256" key="1">
    <source>
        <dbReference type="ARBA" id="ARBA00004651"/>
    </source>
</evidence>